<evidence type="ECO:0000259" key="1">
    <source>
        <dbReference type="Pfam" id="PF12671"/>
    </source>
</evidence>
<dbReference type="Proteomes" id="UP001623592">
    <property type="component" value="Unassembled WGS sequence"/>
</dbReference>
<dbReference type="PANTHER" id="PTHR40032">
    <property type="entry name" value="EXPORTED PROTEIN-RELATED"/>
    <property type="match status" value="1"/>
</dbReference>
<reference evidence="2 3" key="1">
    <citation type="submission" date="2024-11" db="EMBL/GenBank/DDBJ databases">
        <authorList>
            <person name="Heng Y.C."/>
            <person name="Lim A.C.H."/>
            <person name="Lee J.K.Y."/>
            <person name="Kittelmann S."/>
        </authorList>
    </citation>
    <scope>NUCLEOTIDE SEQUENCE [LARGE SCALE GENOMIC DNA]</scope>
    <source>
        <strain evidence="2 3">WILCCON 0114</strain>
    </source>
</reference>
<gene>
    <name evidence="2" type="ORF">ACJDT4_06490</name>
</gene>
<proteinExistence type="predicted"/>
<organism evidence="2 3">
    <name type="scientific">Clostridium neuense</name>
    <dbReference type="NCBI Taxonomy" id="1728934"/>
    <lineage>
        <taxon>Bacteria</taxon>
        <taxon>Bacillati</taxon>
        <taxon>Bacillota</taxon>
        <taxon>Clostridia</taxon>
        <taxon>Eubacteriales</taxon>
        <taxon>Clostridiaceae</taxon>
        <taxon>Clostridium</taxon>
    </lineage>
</organism>
<name>A0ABW8TCI2_9CLOT</name>
<evidence type="ECO:0000313" key="2">
    <source>
        <dbReference type="EMBL" id="MFL0250066.1"/>
    </source>
</evidence>
<dbReference type="RefSeq" id="WP_406786731.1">
    <property type="nucleotide sequence ID" value="NZ_JBJIAA010000004.1"/>
</dbReference>
<dbReference type="PANTHER" id="PTHR40032:SF1">
    <property type="entry name" value="EXPORTED PROTEIN"/>
    <property type="match status" value="1"/>
</dbReference>
<comment type="caution">
    <text evidence="2">The sequence shown here is derived from an EMBL/GenBank/DDBJ whole genome shotgun (WGS) entry which is preliminary data.</text>
</comment>
<dbReference type="Pfam" id="PF12671">
    <property type="entry name" value="Amidase_6"/>
    <property type="match status" value="1"/>
</dbReference>
<keyword evidence="3" id="KW-1185">Reference proteome</keyword>
<sequence length="173" mass="20126">MLRQNKYLRFEAVSYALTYALTPNPKYRYFQLIGDNGGDCTNFISQCLLAGGAKMNYGTSWSWWYNIKNPNNVMDDTWSVSWAVAHSLYYYLRNNEEINSPYTKGLEISNVKDLELGDLIFYEDNNKKIFHSTIITSIMSGVPLVSQHTPEAVNIYYKNSWKAQKYHYVKIIV</sequence>
<accession>A0ABW8TCI2</accession>
<dbReference type="EMBL" id="JBJIAA010000004">
    <property type="protein sequence ID" value="MFL0250066.1"/>
    <property type="molecule type" value="Genomic_DNA"/>
</dbReference>
<protein>
    <submittedName>
        <fullName evidence="2">Amidase domain-containing protein</fullName>
    </submittedName>
</protein>
<evidence type="ECO:0000313" key="3">
    <source>
        <dbReference type="Proteomes" id="UP001623592"/>
    </source>
</evidence>
<dbReference type="InterPro" id="IPR024301">
    <property type="entry name" value="Amidase_6"/>
</dbReference>
<feature type="domain" description="Putative amidase" evidence="1">
    <location>
        <begin position="7"/>
        <end position="165"/>
    </location>
</feature>